<evidence type="ECO:0000313" key="1">
    <source>
        <dbReference type="EMBL" id="WLQ35121.1"/>
    </source>
</evidence>
<keyword evidence="2" id="KW-1185">Reference proteome</keyword>
<dbReference type="EMBL" id="CP120997">
    <property type="protein sequence ID" value="WLQ35121.1"/>
    <property type="molecule type" value="Genomic_DNA"/>
</dbReference>
<evidence type="ECO:0000313" key="2">
    <source>
        <dbReference type="Proteomes" id="UP001239522"/>
    </source>
</evidence>
<gene>
    <name evidence="1" type="ORF">P8A18_17520</name>
</gene>
<dbReference type="Proteomes" id="UP001239522">
    <property type="component" value="Chromosome"/>
</dbReference>
<accession>A0ABY9HKP2</accession>
<protein>
    <submittedName>
        <fullName evidence="1">Uncharacterized protein</fullName>
    </submittedName>
</protein>
<sequence>MTGGDGRWRGGLVLLLEHETGDVAEQGVGGDGAVAGGQAGVEEGAQQAFHQGEGAGAERAGALGEELGTAGVLLDAQAQGGGLGRDAVLPGGGGR</sequence>
<organism evidence="1 2">
    <name type="scientific">Streptomyces castrisilvae</name>
    <dbReference type="NCBI Taxonomy" id="3033811"/>
    <lineage>
        <taxon>Bacteria</taxon>
        <taxon>Bacillati</taxon>
        <taxon>Actinomycetota</taxon>
        <taxon>Actinomycetes</taxon>
        <taxon>Kitasatosporales</taxon>
        <taxon>Streptomycetaceae</taxon>
        <taxon>Streptomyces</taxon>
    </lineage>
</organism>
<proteinExistence type="predicted"/>
<reference evidence="1 2" key="1">
    <citation type="submission" date="2023-03" db="EMBL/GenBank/DDBJ databases">
        <title>Isolation and description of six Streptomyces strains from soil environments, able to metabolize different microbial glucans.</title>
        <authorList>
            <person name="Widen T."/>
            <person name="Larsbrink J."/>
        </authorList>
    </citation>
    <scope>NUCLEOTIDE SEQUENCE [LARGE SCALE GENOMIC DNA]</scope>
    <source>
        <strain evidence="1 2">Mut1</strain>
    </source>
</reference>
<name>A0ABY9HKP2_9ACTN</name>